<dbReference type="InterPro" id="IPR002156">
    <property type="entry name" value="RNaseH_domain"/>
</dbReference>
<dbReference type="AlphaFoldDB" id="A0A8J6D1L8"/>
<dbReference type="Proteomes" id="UP000701853">
    <property type="component" value="Chromosome 7"/>
</dbReference>
<comment type="caution">
    <text evidence="2">The sequence shown here is derived from an EMBL/GenBank/DDBJ whole genome shotgun (WGS) entry which is preliminary data.</text>
</comment>
<sequence>MAALFKVELWGVVEGLQIAWRIGHRKIILEIHSMEVATMLSSSVKPDDYRLCKGAHKYMNKEWEMIYQHTYREGNKFADGLASMAWDQPLQCFVFYYPPNIIRSLLNADINGFVTSRLMVD</sequence>
<dbReference type="Gene3D" id="3.30.420.10">
    <property type="entry name" value="Ribonuclease H-like superfamily/Ribonuclease H"/>
    <property type="match status" value="1"/>
</dbReference>
<evidence type="ECO:0000313" key="3">
    <source>
        <dbReference type="Proteomes" id="UP000701853"/>
    </source>
</evidence>
<dbReference type="GO" id="GO:0004523">
    <property type="term" value="F:RNA-DNA hybrid ribonuclease activity"/>
    <property type="evidence" value="ECO:0007669"/>
    <property type="project" value="InterPro"/>
</dbReference>
<protein>
    <recommendedName>
        <fullName evidence="1">RNase H type-1 domain-containing protein</fullName>
    </recommendedName>
</protein>
<dbReference type="InterPro" id="IPR012337">
    <property type="entry name" value="RNaseH-like_sf"/>
</dbReference>
<name>A0A8J6D1L8_9ROSI</name>
<dbReference type="EMBL" id="JAHUZN010000007">
    <property type="protein sequence ID" value="KAG8487928.1"/>
    <property type="molecule type" value="Genomic_DNA"/>
</dbReference>
<reference evidence="2 3" key="1">
    <citation type="journal article" date="2021" name="bioRxiv">
        <title>The Gossypium anomalum genome as a resource for cotton improvement and evolutionary analysis of hybrid incompatibility.</title>
        <authorList>
            <person name="Grover C.E."/>
            <person name="Yuan D."/>
            <person name="Arick M.A."/>
            <person name="Miller E.R."/>
            <person name="Hu G."/>
            <person name="Peterson D.G."/>
            <person name="Wendel J.F."/>
            <person name="Udall J.A."/>
        </authorList>
    </citation>
    <scope>NUCLEOTIDE SEQUENCE [LARGE SCALE GENOMIC DNA]</scope>
    <source>
        <strain evidence="2">JFW-Udall</strain>
        <tissue evidence="2">Leaf</tissue>
    </source>
</reference>
<dbReference type="OrthoDB" id="1002604at2759"/>
<dbReference type="CDD" id="cd06222">
    <property type="entry name" value="RNase_H_like"/>
    <property type="match status" value="1"/>
</dbReference>
<dbReference type="PANTHER" id="PTHR47723:SF13">
    <property type="entry name" value="PUTATIVE-RELATED"/>
    <property type="match status" value="1"/>
</dbReference>
<organism evidence="2 3">
    <name type="scientific">Gossypium anomalum</name>
    <dbReference type="NCBI Taxonomy" id="47600"/>
    <lineage>
        <taxon>Eukaryota</taxon>
        <taxon>Viridiplantae</taxon>
        <taxon>Streptophyta</taxon>
        <taxon>Embryophyta</taxon>
        <taxon>Tracheophyta</taxon>
        <taxon>Spermatophyta</taxon>
        <taxon>Magnoliopsida</taxon>
        <taxon>eudicotyledons</taxon>
        <taxon>Gunneridae</taxon>
        <taxon>Pentapetalae</taxon>
        <taxon>rosids</taxon>
        <taxon>malvids</taxon>
        <taxon>Malvales</taxon>
        <taxon>Malvaceae</taxon>
        <taxon>Malvoideae</taxon>
        <taxon>Gossypium</taxon>
    </lineage>
</organism>
<evidence type="ECO:0000259" key="1">
    <source>
        <dbReference type="Pfam" id="PF13456"/>
    </source>
</evidence>
<dbReference type="PANTHER" id="PTHR47723">
    <property type="entry name" value="OS05G0353850 PROTEIN"/>
    <property type="match status" value="1"/>
</dbReference>
<dbReference type="Pfam" id="PF13456">
    <property type="entry name" value="RVT_3"/>
    <property type="match status" value="1"/>
</dbReference>
<dbReference type="InterPro" id="IPR036397">
    <property type="entry name" value="RNaseH_sf"/>
</dbReference>
<gene>
    <name evidence="2" type="ORF">CXB51_018560</name>
</gene>
<dbReference type="InterPro" id="IPR053151">
    <property type="entry name" value="RNase_H-like"/>
</dbReference>
<dbReference type="GO" id="GO:0003676">
    <property type="term" value="F:nucleic acid binding"/>
    <property type="evidence" value="ECO:0007669"/>
    <property type="project" value="InterPro"/>
</dbReference>
<proteinExistence type="predicted"/>
<keyword evidence="3" id="KW-1185">Reference proteome</keyword>
<dbReference type="SUPFAM" id="SSF53098">
    <property type="entry name" value="Ribonuclease H-like"/>
    <property type="match status" value="1"/>
</dbReference>
<evidence type="ECO:0000313" key="2">
    <source>
        <dbReference type="EMBL" id="KAG8487928.1"/>
    </source>
</evidence>
<dbReference type="InterPro" id="IPR044730">
    <property type="entry name" value="RNase_H-like_dom_plant"/>
</dbReference>
<accession>A0A8J6D1L8</accession>
<feature type="domain" description="RNase H type-1" evidence="1">
    <location>
        <begin position="5"/>
        <end position="85"/>
    </location>
</feature>